<dbReference type="InterPro" id="IPR000979">
    <property type="entry name" value="Phosphodiesterase_MJ0936/Vps29"/>
</dbReference>
<protein>
    <recommendedName>
        <fullName evidence="2">Phosphoesterase</fullName>
        <ecNumber evidence="2">3.1.4.-</ecNumber>
    </recommendedName>
</protein>
<organism evidence="4 5">
    <name type="scientific">Humidesulfovibrio mexicanus</name>
    <dbReference type="NCBI Taxonomy" id="147047"/>
    <lineage>
        <taxon>Bacteria</taxon>
        <taxon>Pseudomonadati</taxon>
        <taxon>Thermodesulfobacteriota</taxon>
        <taxon>Desulfovibrionia</taxon>
        <taxon>Desulfovibrionales</taxon>
        <taxon>Desulfovibrionaceae</taxon>
        <taxon>Humidesulfovibrio</taxon>
    </lineage>
</organism>
<evidence type="ECO:0000256" key="2">
    <source>
        <dbReference type="RuleBase" id="RU362039"/>
    </source>
</evidence>
<dbReference type="GO" id="GO:0016787">
    <property type="term" value="F:hydrolase activity"/>
    <property type="evidence" value="ECO:0007669"/>
    <property type="project" value="UniProtKB-UniRule"/>
</dbReference>
<evidence type="ECO:0000313" key="4">
    <source>
        <dbReference type="EMBL" id="SNR96291.1"/>
    </source>
</evidence>
<evidence type="ECO:0000259" key="3">
    <source>
        <dbReference type="Pfam" id="PF12850"/>
    </source>
</evidence>
<dbReference type="Gene3D" id="3.60.21.10">
    <property type="match status" value="1"/>
</dbReference>
<dbReference type="GO" id="GO:0046872">
    <property type="term" value="F:metal ion binding"/>
    <property type="evidence" value="ECO:0007669"/>
    <property type="project" value="UniProtKB-KW"/>
</dbReference>
<dbReference type="EMBL" id="FZOC01000004">
    <property type="protein sequence ID" value="SNR96291.1"/>
    <property type="molecule type" value="Genomic_DNA"/>
</dbReference>
<dbReference type="AlphaFoldDB" id="A0A239ALP9"/>
<dbReference type="InterPro" id="IPR024654">
    <property type="entry name" value="Calcineurin-like_PHP_lpxH"/>
</dbReference>
<reference evidence="4 5" key="1">
    <citation type="submission" date="2017-06" db="EMBL/GenBank/DDBJ databases">
        <authorList>
            <person name="Kim H.J."/>
            <person name="Triplett B.A."/>
        </authorList>
    </citation>
    <scope>NUCLEOTIDE SEQUENCE [LARGE SCALE GENOMIC DNA]</scope>
    <source>
        <strain evidence="4 5">DSM 13116</strain>
    </source>
</reference>
<dbReference type="SUPFAM" id="SSF56300">
    <property type="entry name" value="Metallo-dependent phosphatases"/>
    <property type="match status" value="1"/>
</dbReference>
<dbReference type="Pfam" id="PF12850">
    <property type="entry name" value="Metallophos_2"/>
    <property type="match status" value="1"/>
</dbReference>
<evidence type="ECO:0000256" key="1">
    <source>
        <dbReference type="ARBA" id="ARBA00008950"/>
    </source>
</evidence>
<keyword evidence="5" id="KW-1185">Reference proteome</keyword>
<proteinExistence type="inferred from homology"/>
<dbReference type="EC" id="3.1.4.-" evidence="2"/>
<dbReference type="Proteomes" id="UP000198324">
    <property type="component" value="Unassembled WGS sequence"/>
</dbReference>
<evidence type="ECO:0000313" key="5">
    <source>
        <dbReference type="Proteomes" id="UP000198324"/>
    </source>
</evidence>
<comment type="cofactor">
    <cofactor evidence="2">
        <name>a divalent metal cation</name>
        <dbReference type="ChEBI" id="CHEBI:60240"/>
    </cofactor>
</comment>
<sequence length="160" mass="17852">MRLAVISDTHLSGPDEAFQTLYDAHLAPATFLLHCGDMVGASVYHYLCRHPRFLCVRGNCDHFELDHDLPLTLSRELEIPGGGSLALGMAHGWGQRDSVWRRVFDALPGHRLLCYGHTHRRHWEQHQGVWLLNPGSVAEGSMALVDVAQDGTLDCTFVDL</sequence>
<dbReference type="NCBIfam" id="TIGR00040">
    <property type="entry name" value="yfcE"/>
    <property type="match status" value="1"/>
</dbReference>
<accession>A0A239ALP9</accession>
<comment type="similarity">
    <text evidence="1 2">Belongs to the metallophosphoesterase superfamily. YfcE family.</text>
</comment>
<gene>
    <name evidence="4" type="ORF">SAMN04488503_2064</name>
</gene>
<name>A0A239ALP9_9BACT</name>
<feature type="domain" description="Calcineurin-like phosphoesterase" evidence="3">
    <location>
        <begin position="1"/>
        <end position="147"/>
    </location>
</feature>
<keyword evidence="2" id="KW-0479">Metal-binding</keyword>
<dbReference type="InterPro" id="IPR029052">
    <property type="entry name" value="Metallo-depent_PP-like"/>
</dbReference>